<keyword evidence="2" id="KW-0472">Membrane</keyword>
<feature type="transmembrane region" description="Helical" evidence="2">
    <location>
        <begin position="1120"/>
        <end position="1143"/>
    </location>
</feature>
<evidence type="ECO:0000313" key="4">
    <source>
        <dbReference type="Proteomes" id="UP000037035"/>
    </source>
</evidence>
<keyword evidence="4" id="KW-1185">Reference proteome</keyword>
<organism evidence="3 4">
    <name type="scientific">Puccinia sorghi</name>
    <dbReference type="NCBI Taxonomy" id="27349"/>
    <lineage>
        <taxon>Eukaryota</taxon>
        <taxon>Fungi</taxon>
        <taxon>Dikarya</taxon>
        <taxon>Basidiomycota</taxon>
        <taxon>Pucciniomycotina</taxon>
        <taxon>Pucciniomycetes</taxon>
        <taxon>Pucciniales</taxon>
        <taxon>Pucciniaceae</taxon>
        <taxon>Puccinia</taxon>
    </lineage>
</organism>
<feature type="region of interest" description="Disordered" evidence="1">
    <location>
        <begin position="516"/>
        <end position="538"/>
    </location>
</feature>
<sequence length="1151" mass="134853">MKMMMVMMYEVWRRLLFGLLGNNGDWMWVGDERIVVPWRVVVARVRSRLLVIAVPVVDGVGALISGCYWLRMICSGLLNIWLLLLLLMMVVMMRWMMMMVMMMLLSLLLLGCCWYYYFDIDEKMVVVVVVAVVGRVRGMMVMRHGKCGFYYKIDHNFLLRLGRERGDLKKVVFHVSQFMINSKKLCTYLTIYVHKPVRHRNHVRPATSPSRQKTKKKNHQKKQNKKKKNITSPAGRSSTSLLCIITKQPDRVTTNEKRHGKLPKPHPTSLLAVFLCKDRGGREITLEAHTLYHILAPLWCFVYLRGLPYLNYRFKILFNMHTSRRNDKKKPVFFFLKLRARIVGQDLRSLYLMSNCIKFILTTLRQTKRKLCICCQVQIHVILYDIMFQSLNALHSNICILEQREKKESPDSEGYDWSHRLWDLRRGKASTEYEGVRAHHQLETFNHTQYTYTPSTSFLIDHLNLRWIIVSACIQHTHTPLFFILQVYEHPTVRLSPLAWRCSNSEISMLLPSHTASPRKTTALEGPPPENEAKKPLTSSARFHVEGRGLPDPLRTATRLCDSNLPQMSKIYHFSANHLPVLQEGENNHLPTASFFLTHAVWRKLLCVKESGSNSQEVSYQKIQPFFFLAMTLRKLSLGKSKRLVYSITRQEKIFHSIIKHQQETQKSTPTKHLFFLSLSLMIDTLLWPSACGVKNQLPIRHKKENFIHIGMIILVEIRTFDTISDSHPAKPSGVWGVHLSHPNQPHLVGLPWGFHTRHGVSENGKAFQEGKKSYMVWRMRKVKIDTYGPKFYMDVEIQEMKRKYEATFEPLIDPQSLPTHRQINIILMNFSFCFLKLKGFVSLGNHHLDYRIETNNNKQKEKEKEKISNKYKTGKLHTLENIILKSEFPLRKSVFELGRERIFHRGDILHNHSILIPNSYLHNYSRELWIPSLYWLAKHPPPSLSSSFLHHYICSYWYREFWIPSLYWIDNSIKPLNWTRTESLQDIVTILPLVNFFLEQSHWLENQQYYSRFVWISRLPHDSSPFWILSHLTPACIFKWNHPKDARTKVYRPMDFLPCQGGHLIIMLQRVNAIFLLQQAHSHSSPVTAAKLEIFSEILLSRGNIKTLPQKFRKNDGNIYFEFWNVLIIFIRVFGVFGTGVFKCPGDYKG</sequence>
<feature type="compositionally biased region" description="Basic residues" evidence="1">
    <location>
        <begin position="212"/>
        <end position="229"/>
    </location>
</feature>
<name>A0A0L6UFW5_9BASI</name>
<reference evidence="3 4" key="1">
    <citation type="submission" date="2015-08" db="EMBL/GenBank/DDBJ databases">
        <title>Next Generation Sequencing and Analysis of the Genome of Puccinia sorghi L Schw, the Causal Agent of Maize Common Rust.</title>
        <authorList>
            <person name="Rochi L."/>
            <person name="Burguener G."/>
            <person name="Darino M."/>
            <person name="Turjanski A."/>
            <person name="Kreff E."/>
            <person name="Dieguez M.J."/>
            <person name="Sacco F."/>
        </authorList>
    </citation>
    <scope>NUCLEOTIDE SEQUENCE [LARGE SCALE GENOMIC DNA]</scope>
    <source>
        <strain evidence="3 4">RO10H11247</strain>
    </source>
</reference>
<proteinExistence type="predicted"/>
<dbReference type="Proteomes" id="UP000037035">
    <property type="component" value="Unassembled WGS sequence"/>
</dbReference>
<feature type="transmembrane region" description="Helical" evidence="2">
    <location>
        <begin position="124"/>
        <end position="142"/>
    </location>
</feature>
<evidence type="ECO:0000256" key="2">
    <source>
        <dbReference type="SAM" id="Phobius"/>
    </source>
</evidence>
<evidence type="ECO:0000256" key="1">
    <source>
        <dbReference type="SAM" id="MobiDB-lite"/>
    </source>
</evidence>
<dbReference type="EMBL" id="LAVV01011718">
    <property type="protein sequence ID" value="KNZ47428.1"/>
    <property type="molecule type" value="Genomic_DNA"/>
</dbReference>
<feature type="transmembrane region" description="Helical" evidence="2">
    <location>
        <begin position="77"/>
        <end position="93"/>
    </location>
</feature>
<gene>
    <name evidence="3" type="ORF">VP01_639g1</name>
</gene>
<dbReference type="AlphaFoldDB" id="A0A0L6UFW5"/>
<accession>A0A0L6UFW5</accession>
<protein>
    <submittedName>
        <fullName evidence="3">Putative signal peptide protein</fullName>
    </submittedName>
</protein>
<keyword evidence="2" id="KW-0812">Transmembrane</keyword>
<feature type="transmembrane region" description="Helical" evidence="2">
    <location>
        <begin position="99"/>
        <end position="117"/>
    </location>
</feature>
<evidence type="ECO:0000313" key="3">
    <source>
        <dbReference type="EMBL" id="KNZ47428.1"/>
    </source>
</evidence>
<feature type="region of interest" description="Disordered" evidence="1">
    <location>
        <begin position="201"/>
        <end position="236"/>
    </location>
</feature>
<comment type="caution">
    <text evidence="3">The sequence shown here is derived from an EMBL/GenBank/DDBJ whole genome shotgun (WGS) entry which is preliminary data.</text>
</comment>
<keyword evidence="2" id="KW-1133">Transmembrane helix</keyword>
<dbReference type="VEuPathDB" id="FungiDB:VP01_639g1"/>